<organism evidence="6 7">
    <name type="scientific">Nesterenkonia lacusekhoensis</name>
    <dbReference type="NCBI Taxonomy" id="150832"/>
    <lineage>
        <taxon>Bacteria</taxon>
        <taxon>Bacillati</taxon>
        <taxon>Actinomycetota</taxon>
        <taxon>Actinomycetes</taxon>
        <taxon>Micrococcales</taxon>
        <taxon>Micrococcaceae</taxon>
        <taxon>Nesterenkonia</taxon>
    </lineage>
</organism>
<protein>
    <submittedName>
        <fullName evidence="6">Serine protease PepD</fullName>
        <ecNumber evidence="6">3.4.21.-</ecNumber>
    </submittedName>
</protein>
<sequence length="625" mass="64206">MTSDRNEPHEDAPRDPQDVQPPRPDADSPGEAEHQPERTGHQPEQERRLPGEEPTQRIWQDQPQEGGLGGPAAVHGSAEEHRQPAEEHHHSAEEHRPLPSFSPYEAGETNPQAHHGALQGHTYGGGTPQSYRAQQPYQAQQGYPGHESHPPQQAPDQHGGAQHGGAQYGGAQYGGTQHGAAQQGWENQAATPYGPPVTHTYPGQPGQDVHPSYPPQQPEAPKRSIGVGGFIAGMLVAALVGGGVAVGWDALSGDGVAAPGGGIEINNPESATEVTAAAAKASPSVVTLAVSAQQGSGSGSGIVLDDQGHVLTNTHVVTLGGQTSSAEISVQTHDGSVTSAEVVGTDPLSDLAVIQLEDTSGVTPAEMGNPGELNVGDQAIAIGAPLGLEGTVTDGIVSTLNRTISVASSDAGDEETEAAPEEPEEGEEDPEGFEFFFPDQDQAPTQGYIHLNVIQTDAAINQGNSGGALVDGEGNIIGVNVAIASAGGGGQMGQTDAGSIGVGFAIPIDYAQRVADELIENGEVSHGLLGVQVLDSNAEGLDPEDAMFRQGFTNGALIDNIPEGSPAGEAGLQEGDLITHVDDTPVSDASSLTATVREHAAGDSVTVTYVRDGQSHEAEVTLDGM</sequence>
<feature type="compositionally biased region" description="Basic and acidic residues" evidence="4">
    <location>
        <begin position="1"/>
        <end position="17"/>
    </location>
</feature>
<feature type="compositionally biased region" description="Acidic residues" evidence="4">
    <location>
        <begin position="411"/>
        <end position="432"/>
    </location>
</feature>
<keyword evidence="3 6" id="KW-0378">Hydrolase</keyword>
<comment type="caution">
    <text evidence="6">The sequence shown here is derived from an EMBL/GenBank/DDBJ whole genome shotgun (WGS) entry which is preliminary data.</text>
</comment>
<proteinExistence type="inferred from homology"/>
<evidence type="ECO:0000259" key="5">
    <source>
        <dbReference type="PROSITE" id="PS50106"/>
    </source>
</evidence>
<evidence type="ECO:0000256" key="4">
    <source>
        <dbReference type="SAM" id="MobiDB-lite"/>
    </source>
</evidence>
<dbReference type="Pfam" id="PF13365">
    <property type="entry name" value="Trypsin_2"/>
    <property type="match status" value="1"/>
</dbReference>
<dbReference type="RefSeq" id="WP_210049079.1">
    <property type="nucleotide sequence ID" value="NZ_JAGINX010000001.1"/>
</dbReference>
<dbReference type="Pfam" id="PF13180">
    <property type="entry name" value="PDZ_2"/>
    <property type="match status" value="1"/>
</dbReference>
<evidence type="ECO:0000256" key="2">
    <source>
        <dbReference type="ARBA" id="ARBA00022670"/>
    </source>
</evidence>
<gene>
    <name evidence="6" type="ORF">JOF45_001685</name>
</gene>
<dbReference type="GO" id="GO:0008233">
    <property type="term" value="F:peptidase activity"/>
    <property type="evidence" value="ECO:0007669"/>
    <property type="project" value="UniProtKB-KW"/>
</dbReference>
<evidence type="ECO:0000313" key="7">
    <source>
        <dbReference type="Proteomes" id="UP001519331"/>
    </source>
</evidence>
<dbReference type="SUPFAM" id="SSF50156">
    <property type="entry name" value="PDZ domain-like"/>
    <property type="match status" value="1"/>
</dbReference>
<feature type="region of interest" description="Disordered" evidence="4">
    <location>
        <begin position="1"/>
        <end position="221"/>
    </location>
</feature>
<evidence type="ECO:0000256" key="3">
    <source>
        <dbReference type="ARBA" id="ARBA00022801"/>
    </source>
</evidence>
<reference evidence="6 7" key="1">
    <citation type="submission" date="2021-03" db="EMBL/GenBank/DDBJ databases">
        <title>Sequencing the genomes of 1000 actinobacteria strains.</title>
        <authorList>
            <person name="Klenk H.-P."/>
        </authorList>
    </citation>
    <scope>NUCLEOTIDE SEQUENCE [LARGE SCALE GENOMIC DNA]</scope>
    <source>
        <strain evidence="6 7">DSM 12544</strain>
    </source>
</reference>
<dbReference type="EMBL" id="JAGINX010000001">
    <property type="protein sequence ID" value="MBP2318666.1"/>
    <property type="molecule type" value="Genomic_DNA"/>
</dbReference>
<dbReference type="GO" id="GO:0006508">
    <property type="term" value="P:proteolysis"/>
    <property type="evidence" value="ECO:0007669"/>
    <property type="project" value="UniProtKB-KW"/>
</dbReference>
<dbReference type="PRINTS" id="PR00834">
    <property type="entry name" value="PROTEASES2C"/>
</dbReference>
<dbReference type="PROSITE" id="PS50106">
    <property type="entry name" value="PDZ"/>
    <property type="match status" value="1"/>
</dbReference>
<keyword evidence="6" id="KW-0269">Exonuclease</keyword>
<dbReference type="PANTHER" id="PTHR43343">
    <property type="entry name" value="PEPTIDASE S12"/>
    <property type="match status" value="1"/>
</dbReference>
<dbReference type="Gene3D" id="2.40.10.10">
    <property type="entry name" value="Trypsin-like serine proteases"/>
    <property type="match status" value="2"/>
</dbReference>
<feature type="compositionally biased region" description="Basic and acidic residues" evidence="4">
    <location>
        <begin position="31"/>
        <end position="55"/>
    </location>
</feature>
<dbReference type="InterPro" id="IPR036034">
    <property type="entry name" value="PDZ_sf"/>
</dbReference>
<dbReference type="SMART" id="SM00228">
    <property type="entry name" value="PDZ"/>
    <property type="match status" value="1"/>
</dbReference>
<feature type="compositionally biased region" description="Basic and acidic residues" evidence="4">
    <location>
        <begin position="77"/>
        <end position="97"/>
    </location>
</feature>
<dbReference type="Gene3D" id="2.30.42.10">
    <property type="match status" value="1"/>
</dbReference>
<accession>A0ABS4T2J4</accession>
<keyword evidence="2 6" id="KW-0645">Protease</keyword>
<name>A0ABS4T2J4_9MICC</name>
<dbReference type="EC" id="3.4.21.-" evidence="6"/>
<dbReference type="GO" id="GO:0004527">
    <property type="term" value="F:exonuclease activity"/>
    <property type="evidence" value="ECO:0007669"/>
    <property type="project" value="UniProtKB-KW"/>
</dbReference>
<dbReference type="InterPro" id="IPR009003">
    <property type="entry name" value="Peptidase_S1_PA"/>
</dbReference>
<dbReference type="SUPFAM" id="SSF50494">
    <property type="entry name" value="Trypsin-like serine proteases"/>
    <property type="match status" value="1"/>
</dbReference>
<dbReference type="PANTHER" id="PTHR43343:SF3">
    <property type="entry name" value="PROTEASE DO-LIKE 8, CHLOROPLASTIC"/>
    <property type="match status" value="1"/>
</dbReference>
<dbReference type="Proteomes" id="UP001519331">
    <property type="component" value="Unassembled WGS sequence"/>
</dbReference>
<dbReference type="InterPro" id="IPR001478">
    <property type="entry name" value="PDZ"/>
</dbReference>
<keyword evidence="6" id="KW-0540">Nuclease</keyword>
<dbReference type="InterPro" id="IPR043504">
    <property type="entry name" value="Peptidase_S1_PA_chymotrypsin"/>
</dbReference>
<feature type="domain" description="PDZ" evidence="5">
    <location>
        <begin position="518"/>
        <end position="613"/>
    </location>
</feature>
<keyword evidence="7" id="KW-1185">Reference proteome</keyword>
<evidence type="ECO:0000256" key="1">
    <source>
        <dbReference type="ARBA" id="ARBA00010541"/>
    </source>
</evidence>
<feature type="region of interest" description="Disordered" evidence="4">
    <location>
        <begin position="407"/>
        <end position="432"/>
    </location>
</feature>
<evidence type="ECO:0000313" key="6">
    <source>
        <dbReference type="EMBL" id="MBP2318666.1"/>
    </source>
</evidence>
<dbReference type="InterPro" id="IPR001940">
    <property type="entry name" value="Peptidase_S1C"/>
</dbReference>
<dbReference type="InterPro" id="IPR051201">
    <property type="entry name" value="Chloro_Bact_Ser_Proteases"/>
</dbReference>
<feature type="compositionally biased region" description="Low complexity" evidence="4">
    <location>
        <begin position="133"/>
        <end position="160"/>
    </location>
</feature>
<feature type="compositionally biased region" description="Gly residues" evidence="4">
    <location>
        <begin position="161"/>
        <end position="177"/>
    </location>
</feature>
<comment type="similarity">
    <text evidence="1">Belongs to the peptidase S1C family.</text>
</comment>